<comment type="caution">
    <text evidence="2">The sequence shown here is derived from an EMBL/GenBank/DDBJ whole genome shotgun (WGS) entry which is preliminary data.</text>
</comment>
<dbReference type="InterPro" id="IPR005135">
    <property type="entry name" value="Endo/exonuclease/phosphatase"/>
</dbReference>
<proteinExistence type="predicted"/>
<name>A0A7K3LYM1_9ACTN</name>
<sequence length="293" mass="31681">MGEGEQRHRDPNGRSPVTVRVMSFNIWLGGEQIEFGQVAEAIKAAEADVVGIQEAGPNLKRIADALGWHFAPGNERHQQIVSRFRLLPGQDPDTFVYALTENSTGFAISNVHLRAYPYGPHELRDGATSDHVLGLEAHHLEELAAHFDTLPKLAAAGIPVFLTGDHNVPSHLDWTGPAAAASEESFRTPFAWPLSMRLQGVGFRDSFREAHPDAAAKPGITWSPGYPPPAIDDDEVCDRIDYVYAAGPATTVSSQVVGEPGPQSDIAVDSWPSDHRAVVSEFTIVPAPVPHAL</sequence>
<dbReference type="RefSeq" id="WP_162448577.1">
    <property type="nucleotide sequence ID" value="NZ_WLZY01000001.1"/>
</dbReference>
<dbReference type="PANTHER" id="PTHR41349:SF1">
    <property type="entry name" value="PROTEIN CBG08683"/>
    <property type="match status" value="1"/>
</dbReference>
<dbReference type="PANTHER" id="PTHR41349">
    <property type="match status" value="1"/>
</dbReference>
<evidence type="ECO:0000259" key="1">
    <source>
        <dbReference type="Pfam" id="PF03372"/>
    </source>
</evidence>
<dbReference type="GO" id="GO:0003824">
    <property type="term" value="F:catalytic activity"/>
    <property type="evidence" value="ECO:0007669"/>
    <property type="project" value="InterPro"/>
</dbReference>
<keyword evidence="3" id="KW-1185">Reference proteome</keyword>
<dbReference type="Pfam" id="PF03372">
    <property type="entry name" value="Exo_endo_phos"/>
    <property type="match status" value="1"/>
</dbReference>
<dbReference type="Proteomes" id="UP000460435">
    <property type="component" value="Unassembled WGS sequence"/>
</dbReference>
<evidence type="ECO:0000313" key="3">
    <source>
        <dbReference type="Proteomes" id="UP000460435"/>
    </source>
</evidence>
<feature type="domain" description="Endonuclease/exonuclease/phosphatase" evidence="1">
    <location>
        <begin position="22"/>
        <end position="275"/>
    </location>
</feature>
<dbReference type="Gene3D" id="3.60.10.10">
    <property type="entry name" value="Endonuclease/exonuclease/phosphatase"/>
    <property type="match status" value="1"/>
</dbReference>
<reference evidence="2 3" key="1">
    <citation type="submission" date="2019-11" db="EMBL/GenBank/DDBJ databases">
        <authorList>
            <person name="Li X.-J."/>
            <person name="Feng X.-M."/>
        </authorList>
    </citation>
    <scope>NUCLEOTIDE SEQUENCE [LARGE SCALE GENOMIC DNA]</scope>
    <source>
        <strain evidence="2 3">XMNu-373</strain>
    </source>
</reference>
<protein>
    <recommendedName>
        <fullName evidence="1">Endonuclease/exonuclease/phosphatase domain-containing protein</fullName>
    </recommendedName>
</protein>
<dbReference type="EMBL" id="WLZY01000001">
    <property type="protein sequence ID" value="NDL55917.1"/>
    <property type="molecule type" value="Genomic_DNA"/>
</dbReference>
<dbReference type="InterPro" id="IPR036691">
    <property type="entry name" value="Endo/exonu/phosph_ase_sf"/>
</dbReference>
<accession>A0A7K3LYM1</accession>
<organism evidence="2 3">
    <name type="scientific">Phytoactinopolyspora mesophila</name>
    <dbReference type="NCBI Taxonomy" id="2650750"/>
    <lineage>
        <taxon>Bacteria</taxon>
        <taxon>Bacillati</taxon>
        <taxon>Actinomycetota</taxon>
        <taxon>Actinomycetes</taxon>
        <taxon>Jiangellales</taxon>
        <taxon>Jiangellaceae</taxon>
        <taxon>Phytoactinopolyspora</taxon>
    </lineage>
</organism>
<gene>
    <name evidence="2" type="ORF">F7O44_02410</name>
</gene>
<dbReference type="AlphaFoldDB" id="A0A7K3LYM1"/>
<dbReference type="SUPFAM" id="SSF56219">
    <property type="entry name" value="DNase I-like"/>
    <property type="match status" value="1"/>
</dbReference>
<evidence type="ECO:0000313" key="2">
    <source>
        <dbReference type="EMBL" id="NDL55917.1"/>
    </source>
</evidence>